<proteinExistence type="predicted"/>
<sequence length="430" mass="48706">MYDDYSYNIYEHTERQLGKSCDEARWDLLAAEGGGSINLNIGAVFYGSYGPIPLESIGCASGKFDHLCDVLETMVPDNRVIDSVKFHHFLIKSDEMINKVESAIKTKHIKELEFERCFDYNHPSRKGIDLVSRLLEGNQNLEKLTVDVGILNTNFTNALRDHPTLETLDLANFDFGFRDEQFEALMEAVKDKSDVSIRHEGHSDCNLEIAHLITPVLATNPQLQKLRLRGVELLNRRRARPGEDEYAILKSFARALSTNSNLKQLTLDGIRWEEQTQILLRAIYDDSSLNTLAMSDHTCQIFIDDGNSNPTFKSISEDYKWIQGGETSIARKSKLLCAIGTFDESCIDVKRVSEGPSELLPKLIPMMLEFVQGVHIFEQIDNAKLERLAFKNVYELMRNIVAPSLLPTHDPHDIQTCGLKRKRDVAGAEN</sequence>
<dbReference type="PANTHER" id="PTHR47679">
    <property type="entry name" value="PROTEIN TORNADO 1"/>
    <property type="match status" value="1"/>
</dbReference>
<dbReference type="Gene3D" id="3.80.10.10">
    <property type="entry name" value="Ribonuclease Inhibitor"/>
    <property type="match status" value="1"/>
</dbReference>
<gene>
    <name evidence="1" type="ORF">QTG54_006874</name>
</gene>
<organism evidence="1 2">
    <name type="scientific">Skeletonema marinoi</name>
    <dbReference type="NCBI Taxonomy" id="267567"/>
    <lineage>
        <taxon>Eukaryota</taxon>
        <taxon>Sar</taxon>
        <taxon>Stramenopiles</taxon>
        <taxon>Ochrophyta</taxon>
        <taxon>Bacillariophyta</taxon>
        <taxon>Coscinodiscophyceae</taxon>
        <taxon>Thalassiosirophycidae</taxon>
        <taxon>Thalassiosirales</taxon>
        <taxon>Skeletonemataceae</taxon>
        <taxon>Skeletonema</taxon>
        <taxon>Skeletonema marinoi-dohrnii complex</taxon>
    </lineage>
</organism>
<dbReference type="InterPro" id="IPR032675">
    <property type="entry name" value="LRR_dom_sf"/>
</dbReference>
<evidence type="ECO:0000313" key="1">
    <source>
        <dbReference type="EMBL" id="KAK1742309.1"/>
    </source>
</evidence>
<name>A0AAD8YB28_9STRA</name>
<evidence type="ECO:0000313" key="2">
    <source>
        <dbReference type="Proteomes" id="UP001224775"/>
    </source>
</evidence>
<dbReference type="SUPFAM" id="SSF52047">
    <property type="entry name" value="RNI-like"/>
    <property type="match status" value="1"/>
</dbReference>
<comment type="caution">
    <text evidence="1">The sequence shown here is derived from an EMBL/GenBank/DDBJ whole genome shotgun (WGS) entry which is preliminary data.</text>
</comment>
<dbReference type="Proteomes" id="UP001224775">
    <property type="component" value="Unassembled WGS sequence"/>
</dbReference>
<dbReference type="AlphaFoldDB" id="A0AAD8YB28"/>
<reference evidence="1" key="1">
    <citation type="submission" date="2023-06" db="EMBL/GenBank/DDBJ databases">
        <title>Survivors Of The Sea: Transcriptome response of Skeletonema marinoi to long-term dormancy.</title>
        <authorList>
            <person name="Pinder M.I.M."/>
            <person name="Kourtchenko O."/>
            <person name="Robertson E.K."/>
            <person name="Larsson T."/>
            <person name="Maumus F."/>
            <person name="Osuna-Cruz C.M."/>
            <person name="Vancaester E."/>
            <person name="Stenow R."/>
            <person name="Vandepoele K."/>
            <person name="Ploug H."/>
            <person name="Bruchert V."/>
            <person name="Godhe A."/>
            <person name="Topel M."/>
        </authorList>
    </citation>
    <scope>NUCLEOTIDE SEQUENCE</scope>
    <source>
        <strain evidence="1">R05AC</strain>
    </source>
</reference>
<dbReference type="PANTHER" id="PTHR47679:SF2">
    <property type="entry name" value="C-TERMINAL OF ROC (COR) DOMAIN-CONTAINING PROTEIN"/>
    <property type="match status" value="1"/>
</dbReference>
<accession>A0AAD8YB28</accession>
<protein>
    <submittedName>
        <fullName evidence="1">Uncharacterized protein</fullName>
    </submittedName>
</protein>
<dbReference type="EMBL" id="JATAAI010000011">
    <property type="protein sequence ID" value="KAK1742309.1"/>
    <property type="molecule type" value="Genomic_DNA"/>
</dbReference>
<keyword evidence="2" id="KW-1185">Reference proteome</keyword>